<dbReference type="PANTHER" id="PTHR35408:SF2">
    <property type="entry name" value="GLYCOSYLTRANSFERASE 2-LIKE DOMAIN-CONTAINING PROTEIN"/>
    <property type="match status" value="1"/>
</dbReference>
<name>A0A6A6QVS0_9PEZI</name>
<dbReference type="Pfam" id="PF13632">
    <property type="entry name" value="Glyco_trans_2_3"/>
    <property type="match status" value="1"/>
</dbReference>
<evidence type="ECO:0000259" key="3">
    <source>
        <dbReference type="Pfam" id="PF25550"/>
    </source>
</evidence>
<keyword evidence="1" id="KW-1133">Transmembrane helix</keyword>
<evidence type="ECO:0000256" key="1">
    <source>
        <dbReference type="SAM" id="Phobius"/>
    </source>
</evidence>
<feature type="transmembrane region" description="Helical" evidence="1">
    <location>
        <begin position="889"/>
        <end position="912"/>
    </location>
</feature>
<dbReference type="AlphaFoldDB" id="A0A6A6QVS0"/>
<dbReference type="OrthoDB" id="38531at2759"/>
<evidence type="ECO:0000313" key="5">
    <source>
        <dbReference type="Proteomes" id="UP000799750"/>
    </source>
</evidence>
<feature type="domain" description="Glycosyltransferase 2-like" evidence="2">
    <location>
        <begin position="538"/>
        <end position="746"/>
    </location>
</feature>
<keyword evidence="1" id="KW-0472">Membrane</keyword>
<dbReference type="Proteomes" id="UP000799750">
    <property type="component" value="Unassembled WGS sequence"/>
</dbReference>
<feature type="transmembrane region" description="Helical" evidence="1">
    <location>
        <begin position="859"/>
        <end position="877"/>
    </location>
</feature>
<accession>A0A6A6QVS0</accession>
<feature type="transmembrane region" description="Helical" evidence="1">
    <location>
        <begin position="727"/>
        <end position="756"/>
    </location>
</feature>
<gene>
    <name evidence="4" type="ORF">BU16DRAFT_509190</name>
</gene>
<dbReference type="Gene3D" id="3.90.550.10">
    <property type="entry name" value="Spore Coat Polysaccharide Biosynthesis Protein SpsA, Chain A"/>
    <property type="match status" value="1"/>
</dbReference>
<feature type="domain" description="DUF7928" evidence="3">
    <location>
        <begin position="46"/>
        <end position="207"/>
    </location>
</feature>
<dbReference type="InterPro" id="IPR029044">
    <property type="entry name" value="Nucleotide-diphossugar_trans"/>
</dbReference>
<reference evidence="4" key="1">
    <citation type="journal article" date="2020" name="Stud. Mycol.">
        <title>101 Dothideomycetes genomes: a test case for predicting lifestyles and emergence of pathogens.</title>
        <authorList>
            <person name="Haridas S."/>
            <person name="Albert R."/>
            <person name="Binder M."/>
            <person name="Bloem J."/>
            <person name="Labutti K."/>
            <person name="Salamov A."/>
            <person name="Andreopoulos B."/>
            <person name="Baker S."/>
            <person name="Barry K."/>
            <person name="Bills G."/>
            <person name="Bluhm B."/>
            <person name="Cannon C."/>
            <person name="Castanera R."/>
            <person name="Culley D."/>
            <person name="Daum C."/>
            <person name="Ezra D."/>
            <person name="Gonzalez J."/>
            <person name="Henrissat B."/>
            <person name="Kuo A."/>
            <person name="Liang C."/>
            <person name="Lipzen A."/>
            <person name="Lutzoni F."/>
            <person name="Magnuson J."/>
            <person name="Mondo S."/>
            <person name="Nolan M."/>
            <person name="Ohm R."/>
            <person name="Pangilinan J."/>
            <person name="Park H.-J."/>
            <person name="Ramirez L."/>
            <person name="Alfaro M."/>
            <person name="Sun H."/>
            <person name="Tritt A."/>
            <person name="Yoshinaga Y."/>
            <person name="Zwiers L.-H."/>
            <person name="Turgeon B."/>
            <person name="Goodwin S."/>
            <person name="Spatafora J."/>
            <person name="Crous P."/>
            <person name="Grigoriev I."/>
        </authorList>
    </citation>
    <scope>NUCLEOTIDE SEQUENCE</scope>
    <source>
        <strain evidence="4">CBS 269.34</strain>
    </source>
</reference>
<feature type="transmembrane region" description="Helical" evidence="1">
    <location>
        <begin position="808"/>
        <end position="830"/>
    </location>
</feature>
<keyword evidence="5" id="KW-1185">Reference proteome</keyword>
<feature type="transmembrane region" description="Helical" evidence="1">
    <location>
        <begin position="279"/>
        <end position="302"/>
    </location>
</feature>
<organism evidence="4 5">
    <name type="scientific">Lophium mytilinum</name>
    <dbReference type="NCBI Taxonomy" id="390894"/>
    <lineage>
        <taxon>Eukaryota</taxon>
        <taxon>Fungi</taxon>
        <taxon>Dikarya</taxon>
        <taxon>Ascomycota</taxon>
        <taxon>Pezizomycotina</taxon>
        <taxon>Dothideomycetes</taxon>
        <taxon>Pleosporomycetidae</taxon>
        <taxon>Mytilinidiales</taxon>
        <taxon>Mytilinidiaceae</taxon>
        <taxon>Lophium</taxon>
    </lineage>
</organism>
<keyword evidence="1" id="KW-0812">Transmembrane</keyword>
<feature type="transmembrane region" description="Helical" evidence="1">
    <location>
        <begin position="322"/>
        <end position="345"/>
    </location>
</feature>
<dbReference type="Pfam" id="PF25550">
    <property type="entry name" value="DUF7928"/>
    <property type="match status" value="1"/>
</dbReference>
<feature type="transmembrane region" description="Helical" evidence="1">
    <location>
        <begin position="768"/>
        <end position="787"/>
    </location>
</feature>
<dbReference type="InterPro" id="IPR001173">
    <property type="entry name" value="Glyco_trans_2-like"/>
</dbReference>
<dbReference type="PANTHER" id="PTHR35408">
    <property type="entry name" value="CHROMOSOME 15, WHOLE GENOME SHOTGUN SEQUENCE"/>
    <property type="match status" value="1"/>
</dbReference>
<evidence type="ECO:0000313" key="4">
    <source>
        <dbReference type="EMBL" id="KAF2496269.1"/>
    </source>
</evidence>
<proteinExistence type="predicted"/>
<evidence type="ECO:0000259" key="2">
    <source>
        <dbReference type="Pfam" id="PF13632"/>
    </source>
</evidence>
<dbReference type="EMBL" id="MU004188">
    <property type="protein sequence ID" value="KAF2496269.1"/>
    <property type="molecule type" value="Genomic_DNA"/>
</dbReference>
<protein>
    <submittedName>
        <fullName evidence="4">Uncharacterized protein</fullName>
    </submittedName>
</protein>
<dbReference type="SUPFAM" id="SSF53448">
    <property type="entry name" value="Nucleotide-diphospho-sugar transferases"/>
    <property type="match status" value="1"/>
</dbReference>
<dbReference type="InterPro" id="IPR057688">
    <property type="entry name" value="DUF7928"/>
</dbReference>
<sequence>MSGTIPPPIGISIPTYPIPVAPRFSRPENSRNRTLLPMPEEHRVSRYEVMAKFLYRRLLDKGWLKPDESLRASGYDYLGVVMQVEDGELVDYISEPEDVNAELKVVCEKLNLAVAFTMSSEICSPIFSRIGKDDTEFTLGPYNLTVPVVDSIRELARNDTGVRRRDFMCLLRQEKLILVWSHTAEDLMVQGADVESKIMGTLWGAAIPDQDRRFMFQPTTGRDSGYTTPSVYGKNSRSEKGSKSNIIARGIELEELEKRDGVYLDVDDEEAMKIPKRPFLLTHSLMIGMTVCLIVCVESLAVRNIIVEIRTLGSVGLKRLGLLATLPLFVFFALFFFVVLIGSLFQLVGPIQDPKEGNSKYYSSRAPRRERHRDLALPHISIQMPAVYKEGLKGVIIPTVTSLMAAIKQYEAEGGTASIFVCEDGMQAIKPDLTDARKRFYELNNIGWCSRPPHGKDGFVRPGKFKKASNLNYCLNFSIRVEDELQRLLEARAAELGCTEEDITLEQENDLYEQAMRKVLDDDQGRTQASGNIRLGEIILLVDCDTQVPVDCLALGAMEMAESPDVAIIQHASGVMQVIHSIFEDAITYFTNLVYLSIRHAVGSGDTAPFVGHNAFLRWKAVQSVSFQDNGVEKFWSESHVSEDFDISLRLQIAGFVIRMATYDHGNFKEGVSLTIFDELLRWEKYAYGCSELMFNPIHTWLWRGPFTKLFRTFLWSNMKITSKFTIIGYIGTYYAIGAALPLSIVNYIITGWYAANLDHYYLSSWKMLVGTLFVFNIISPICFAWFRHRMGDKTFFWALLEGIKWMPLFLIFFGGMSWHISHALLAHLFSLKMEWTSTAKELEGTGFFISVDKVIKNFKWMLLAMAPVIGGMIYLAEGAPRGWRIEDFTSIVPLANQVGAHVLLPLLPILLGS</sequence>